<protein>
    <submittedName>
        <fullName evidence="3">Transposase</fullName>
    </submittedName>
</protein>
<reference evidence="3" key="1">
    <citation type="submission" date="2023-01" db="EMBL/GenBank/DDBJ databases">
        <title>Draft genome sequence of Nocardiopsis sp. LSu2-4 isolated from halophytes.</title>
        <authorList>
            <person name="Duangmal K."/>
            <person name="Chantavorakit T."/>
        </authorList>
    </citation>
    <scope>NUCLEOTIDE SEQUENCE</scope>
    <source>
        <strain evidence="3">LSu2-4</strain>
    </source>
</reference>
<evidence type="ECO:0000259" key="2">
    <source>
        <dbReference type="Pfam" id="PF13546"/>
    </source>
</evidence>
<dbReference type="EMBL" id="JAQFWP010000044">
    <property type="protein sequence ID" value="MDA2806983.1"/>
    <property type="molecule type" value="Genomic_DNA"/>
</dbReference>
<feature type="region of interest" description="Disordered" evidence="1">
    <location>
        <begin position="278"/>
        <end position="299"/>
    </location>
</feature>
<feature type="region of interest" description="Disordered" evidence="1">
    <location>
        <begin position="1"/>
        <end position="44"/>
    </location>
</feature>
<sequence>MSDTTEKQAVKGFGAPAPGGPAPAVKARDTPRLPGALPAPPGAAGSEKILEELSEELFASLRRTDQRRRGSDYLRGLLTTPGRKSIRNMAALLGGIGTGQSLHHFVSSSTWDWVPVRRALAEYLVRTAPPRAWVVRPLLIPKTGRHSVGVGRYGGKDYPVSAQMAMGVWAASESTAVPVHWSLHLPASDEAPGTAADGVDAGLEVLTDWGLPPRPLVLDLEGEAVAPAVRRLRAARLHPVARITGDVRLQVADPALVGHNGRVLHAEEVLRAAQDLRRPVRGTGGGPGTRPRAPRRPLAGRPDMAAAVRVGLADRSRAGAGLVLVGIGPANRFWPREVWLSTLPYPQSTVAIPAYGGLLRMTDHVQDSIGTSVGLRDYTGRSYAGWHRHATLASAAHAVAMLSR</sequence>
<name>A0ABT4TQL6_9ACTN</name>
<gene>
    <name evidence="3" type="ORF">O4U47_20930</name>
</gene>
<dbReference type="PANTHER" id="PTHR33627:SF1">
    <property type="entry name" value="TRANSPOSASE"/>
    <property type="match status" value="1"/>
</dbReference>
<dbReference type="Proteomes" id="UP001165685">
    <property type="component" value="Unassembled WGS sequence"/>
</dbReference>
<proteinExistence type="predicted"/>
<dbReference type="Pfam" id="PF13546">
    <property type="entry name" value="DDE_5"/>
    <property type="match status" value="1"/>
</dbReference>
<evidence type="ECO:0000313" key="4">
    <source>
        <dbReference type="Proteomes" id="UP001165685"/>
    </source>
</evidence>
<comment type="caution">
    <text evidence="3">The sequence shown here is derived from an EMBL/GenBank/DDBJ whole genome shotgun (WGS) entry which is preliminary data.</text>
</comment>
<feature type="domain" description="Transposase IS701-like DDE" evidence="2">
    <location>
        <begin position="56"/>
        <end position="280"/>
    </location>
</feature>
<evidence type="ECO:0000256" key="1">
    <source>
        <dbReference type="SAM" id="MobiDB-lite"/>
    </source>
</evidence>
<dbReference type="InterPro" id="IPR039365">
    <property type="entry name" value="IS701-like"/>
</dbReference>
<dbReference type="RefSeq" id="WP_270679614.1">
    <property type="nucleotide sequence ID" value="NZ_JAQFWP010000044.1"/>
</dbReference>
<accession>A0ABT4TQL6</accession>
<organism evidence="3 4">
    <name type="scientific">Nocardiopsis suaedae</name>
    <dbReference type="NCBI Taxonomy" id="3018444"/>
    <lineage>
        <taxon>Bacteria</taxon>
        <taxon>Bacillati</taxon>
        <taxon>Actinomycetota</taxon>
        <taxon>Actinomycetes</taxon>
        <taxon>Streptosporangiales</taxon>
        <taxon>Nocardiopsidaceae</taxon>
        <taxon>Nocardiopsis</taxon>
    </lineage>
</organism>
<evidence type="ECO:0000313" key="3">
    <source>
        <dbReference type="EMBL" id="MDA2806983.1"/>
    </source>
</evidence>
<keyword evidence="4" id="KW-1185">Reference proteome</keyword>
<dbReference type="InterPro" id="IPR038721">
    <property type="entry name" value="IS701-like_DDE_dom"/>
</dbReference>
<dbReference type="PANTHER" id="PTHR33627">
    <property type="entry name" value="TRANSPOSASE"/>
    <property type="match status" value="1"/>
</dbReference>